<name>A0A495EVP4_9MICC</name>
<dbReference type="Gene3D" id="3.40.50.880">
    <property type="match status" value="1"/>
</dbReference>
<dbReference type="SUPFAM" id="SSF52317">
    <property type="entry name" value="Class I glutamine amidotransferase-like"/>
    <property type="match status" value="1"/>
</dbReference>
<comment type="caution">
    <text evidence="5">The sequence shown here is derived from an EMBL/GenBank/DDBJ whole genome shotgun (WGS) entry which is preliminary data.</text>
</comment>
<accession>A0A495EVP4</accession>
<organism evidence="5 6">
    <name type="scientific">Arthrobacter oryzae</name>
    <dbReference type="NCBI Taxonomy" id="409290"/>
    <lineage>
        <taxon>Bacteria</taxon>
        <taxon>Bacillati</taxon>
        <taxon>Actinomycetota</taxon>
        <taxon>Actinomycetes</taxon>
        <taxon>Micrococcales</taxon>
        <taxon>Micrococcaceae</taxon>
        <taxon>Arthrobacter</taxon>
    </lineage>
</organism>
<proteinExistence type="inferred from homology"/>
<dbReference type="EMBL" id="RBIR01000002">
    <property type="protein sequence ID" value="RKR20683.1"/>
    <property type="molecule type" value="Genomic_DNA"/>
</dbReference>
<dbReference type="AlphaFoldDB" id="A0A495EVP4"/>
<dbReference type="Pfam" id="PF03575">
    <property type="entry name" value="Peptidase_S51"/>
    <property type="match status" value="1"/>
</dbReference>
<evidence type="ECO:0000313" key="6">
    <source>
        <dbReference type="Proteomes" id="UP000276055"/>
    </source>
</evidence>
<reference evidence="5 6" key="1">
    <citation type="submission" date="2018-10" db="EMBL/GenBank/DDBJ databases">
        <title>Genomic Encyclopedia of Type Strains, Phase IV (KMG-IV): sequencing the most valuable type-strain genomes for metagenomic binning, comparative biology and taxonomic classification.</title>
        <authorList>
            <person name="Goeker M."/>
        </authorList>
    </citation>
    <scope>NUCLEOTIDE SEQUENCE [LARGE SCALE GENOMIC DNA]</scope>
    <source>
        <strain evidence="5 6">DSM 25586</strain>
    </source>
</reference>
<gene>
    <name evidence="5" type="ORF">C8D78_1324</name>
</gene>
<dbReference type="GO" id="GO:0008236">
    <property type="term" value="F:serine-type peptidase activity"/>
    <property type="evidence" value="ECO:0007669"/>
    <property type="project" value="UniProtKB-KW"/>
</dbReference>
<evidence type="ECO:0000313" key="5">
    <source>
        <dbReference type="EMBL" id="RKR20683.1"/>
    </source>
</evidence>
<protein>
    <submittedName>
        <fullName evidence="5">Cyanophycinase</fullName>
    </submittedName>
</protein>
<dbReference type="InterPro" id="IPR005320">
    <property type="entry name" value="Peptidase_S51"/>
</dbReference>
<dbReference type="InterPro" id="IPR029062">
    <property type="entry name" value="Class_I_gatase-like"/>
</dbReference>
<keyword evidence="3" id="KW-0378">Hydrolase</keyword>
<evidence type="ECO:0000256" key="4">
    <source>
        <dbReference type="ARBA" id="ARBA00022825"/>
    </source>
</evidence>
<evidence type="ECO:0000256" key="2">
    <source>
        <dbReference type="ARBA" id="ARBA00022670"/>
    </source>
</evidence>
<evidence type="ECO:0000256" key="1">
    <source>
        <dbReference type="ARBA" id="ARBA00006534"/>
    </source>
</evidence>
<dbReference type="Proteomes" id="UP000276055">
    <property type="component" value="Unassembled WGS sequence"/>
</dbReference>
<evidence type="ECO:0000256" key="3">
    <source>
        <dbReference type="ARBA" id="ARBA00022801"/>
    </source>
</evidence>
<dbReference type="GO" id="GO:0006508">
    <property type="term" value="P:proteolysis"/>
    <property type="evidence" value="ECO:0007669"/>
    <property type="project" value="UniProtKB-KW"/>
</dbReference>
<keyword evidence="4" id="KW-0720">Serine protease</keyword>
<keyword evidence="2" id="KW-0645">Protease</keyword>
<sequence>MRPDHCARLADGYVEAMTILLVGGGPDTVTTPAVFDRFVEELRRRTPDRAPRVAVILFDNHGSSEYFLPAYRQPLETRLACEILPVLLRANDAADPVGFDAVDGIVVGGGPTPGYLAGLLPFAEAIRRAVSDGVPYMGFSAGAMIAPGRAIVGGYRLRGAEVCPAECSEGLEELEIRDGLGLVPFAVDVHAAQAGTLGRAVGAVAAGLVDRAVAVDENTALVLHHADLQQLEVLGTGNCWTVRGAGPKAAVSILSARR</sequence>
<comment type="similarity">
    <text evidence="1">Belongs to the peptidase S51 family.</text>
</comment>